<sequence>RNLYPQDVGFSCPSPVNGCRGPTDCLYKFPGDCTKFFHCSAGGQAFIMDCPIGTQWNDIKRIYNCRTFSVNIVTIIRAKIHKLDNKYFGTNFHDYSVDDCVLNNGHHFDHND</sequence>
<organism evidence="2">
    <name type="scientific">Oppiella nova</name>
    <dbReference type="NCBI Taxonomy" id="334625"/>
    <lineage>
        <taxon>Eukaryota</taxon>
        <taxon>Metazoa</taxon>
        <taxon>Ecdysozoa</taxon>
        <taxon>Arthropoda</taxon>
        <taxon>Chelicerata</taxon>
        <taxon>Arachnida</taxon>
        <taxon>Acari</taxon>
        <taxon>Acariformes</taxon>
        <taxon>Sarcoptiformes</taxon>
        <taxon>Oribatida</taxon>
        <taxon>Brachypylina</taxon>
        <taxon>Oppioidea</taxon>
        <taxon>Oppiidae</taxon>
        <taxon>Oppiella</taxon>
    </lineage>
</organism>
<dbReference type="GO" id="GO:0005576">
    <property type="term" value="C:extracellular region"/>
    <property type="evidence" value="ECO:0007669"/>
    <property type="project" value="InterPro"/>
</dbReference>
<reference evidence="2" key="1">
    <citation type="submission" date="2020-11" db="EMBL/GenBank/DDBJ databases">
        <authorList>
            <person name="Tran Van P."/>
        </authorList>
    </citation>
    <scope>NUCLEOTIDE SEQUENCE</scope>
</reference>
<evidence type="ECO:0000313" key="3">
    <source>
        <dbReference type="Proteomes" id="UP000728032"/>
    </source>
</evidence>
<feature type="non-terminal residue" evidence="2">
    <location>
        <position position="1"/>
    </location>
</feature>
<evidence type="ECO:0000259" key="1">
    <source>
        <dbReference type="PROSITE" id="PS50940"/>
    </source>
</evidence>
<proteinExistence type="predicted"/>
<dbReference type="SUPFAM" id="SSF57625">
    <property type="entry name" value="Invertebrate chitin-binding proteins"/>
    <property type="match status" value="1"/>
</dbReference>
<dbReference type="EMBL" id="OC935397">
    <property type="protein sequence ID" value="CAD7660544.1"/>
    <property type="molecule type" value="Genomic_DNA"/>
</dbReference>
<dbReference type="OrthoDB" id="6020543at2759"/>
<dbReference type="EMBL" id="CAJPVJ010020572">
    <property type="protein sequence ID" value="CAG2177682.1"/>
    <property type="molecule type" value="Genomic_DNA"/>
</dbReference>
<dbReference type="Pfam" id="PF01607">
    <property type="entry name" value="CBM_14"/>
    <property type="match status" value="1"/>
</dbReference>
<dbReference type="Gene3D" id="3.20.20.80">
    <property type="entry name" value="Glycosidases"/>
    <property type="match status" value="1"/>
</dbReference>
<dbReference type="PROSITE" id="PS50940">
    <property type="entry name" value="CHIT_BIND_II"/>
    <property type="match status" value="1"/>
</dbReference>
<keyword evidence="3" id="KW-1185">Reference proteome</keyword>
<name>A0A7R9MHV2_9ACAR</name>
<protein>
    <recommendedName>
        <fullName evidence="1">Chitin-binding type-2 domain-containing protein</fullName>
    </recommendedName>
</protein>
<accession>A0A7R9MHV2</accession>
<dbReference type="InterPro" id="IPR002557">
    <property type="entry name" value="Chitin-bd_dom"/>
</dbReference>
<evidence type="ECO:0000313" key="2">
    <source>
        <dbReference type="EMBL" id="CAD7660544.1"/>
    </source>
</evidence>
<dbReference type="InterPro" id="IPR036508">
    <property type="entry name" value="Chitin-bd_dom_sf"/>
</dbReference>
<feature type="domain" description="Chitin-binding type-2" evidence="1">
    <location>
        <begin position="16"/>
        <end position="65"/>
    </location>
</feature>
<dbReference type="Proteomes" id="UP000728032">
    <property type="component" value="Unassembled WGS sequence"/>
</dbReference>
<dbReference type="AlphaFoldDB" id="A0A7R9MHV2"/>
<gene>
    <name evidence="2" type="ORF">ONB1V03_LOCUS17110</name>
</gene>
<dbReference type="GO" id="GO:0008061">
    <property type="term" value="F:chitin binding"/>
    <property type="evidence" value="ECO:0007669"/>
    <property type="project" value="InterPro"/>
</dbReference>